<name>A0A093W0G9_TALMA</name>
<dbReference type="InterPro" id="IPR011701">
    <property type="entry name" value="MFS"/>
</dbReference>
<comment type="subcellular location">
    <subcellularLocation>
        <location evidence="1">Membrane</location>
        <topology evidence="1">Multi-pass membrane protein</topology>
    </subcellularLocation>
</comment>
<evidence type="ECO:0000256" key="5">
    <source>
        <dbReference type="SAM" id="MobiDB-lite"/>
    </source>
</evidence>
<dbReference type="SUPFAM" id="SSF103473">
    <property type="entry name" value="MFS general substrate transporter"/>
    <property type="match status" value="1"/>
</dbReference>
<dbReference type="PANTHER" id="PTHR23501:SF153">
    <property type="entry name" value="AFLATOXIN EFFLUX PUMP, PUTATIVE-RELATED"/>
    <property type="match status" value="1"/>
</dbReference>
<dbReference type="InterPro" id="IPR020846">
    <property type="entry name" value="MFS_dom"/>
</dbReference>
<evidence type="ECO:0000259" key="7">
    <source>
        <dbReference type="PROSITE" id="PS50850"/>
    </source>
</evidence>
<feature type="transmembrane region" description="Helical" evidence="6">
    <location>
        <begin position="115"/>
        <end position="134"/>
    </location>
</feature>
<feature type="transmembrane region" description="Helical" evidence="6">
    <location>
        <begin position="275"/>
        <end position="291"/>
    </location>
</feature>
<feature type="transmembrane region" description="Helical" evidence="6">
    <location>
        <begin position="403"/>
        <end position="421"/>
    </location>
</feature>
<dbReference type="AlphaFoldDB" id="A0A093W0G9"/>
<dbReference type="PROSITE" id="PS50850">
    <property type="entry name" value="MFS"/>
    <property type="match status" value="1"/>
</dbReference>
<accession>A0A093W0G9</accession>
<dbReference type="PANTHER" id="PTHR23501">
    <property type="entry name" value="MAJOR FACILITATOR SUPERFAMILY"/>
    <property type="match status" value="1"/>
</dbReference>
<evidence type="ECO:0000313" key="8">
    <source>
        <dbReference type="EMBL" id="KFX52371.1"/>
    </source>
</evidence>
<dbReference type="FunFam" id="1.20.1720.10:FF:000012">
    <property type="entry name" value="MFS toxin efflux pump (AflT)"/>
    <property type="match status" value="1"/>
</dbReference>
<dbReference type="CDD" id="cd17502">
    <property type="entry name" value="MFS_Azr1_MDR_like"/>
    <property type="match status" value="1"/>
</dbReference>
<feature type="transmembrane region" description="Helical" evidence="6">
    <location>
        <begin position="244"/>
        <end position="263"/>
    </location>
</feature>
<feature type="compositionally biased region" description="Polar residues" evidence="5">
    <location>
        <begin position="30"/>
        <end position="39"/>
    </location>
</feature>
<feature type="transmembrane region" description="Helical" evidence="6">
    <location>
        <begin position="140"/>
        <end position="165"/>
    </location>
</feature>
<dbReference type="InterPro" id="IPR036259">
    <property type="entry name" value="MFS_trans_sf"/>
</dbReference>
<protein>
    <submittedName>
        <fullName evidence="8">Putative HC-toxin efflux carrier TOXA</fullName>
    </submittedName>
</protein>
<feature type="transmembrane region" description="Helical" evidence="6">
    <location>
        <begin position="312"/>
        <end position="332"/>
    </location>
</feature>
<comment type="caution">
    <text evidence="8">The sequence shown here is derived from an EMBL/GenBank/DDBJ whole genome shotgun (WGS) entry which is preliminary data.</text>
</comment>
<dbReference type="EMBL" id="JPOX01000003">
    <property type="protein sequence ID" value="KFX52371.1"/>
    <property type="molecule type" value="Genomic_DNA"/>
</dbReference>
<evidence type="ECO:0000256" key="6">
    <source>
        <dbReference type="SAM" id="Phobius"/>
    </source>
</evidence>
<sequence length="574" mass="61315">MNLAAEAPSETNALGEATAAHSNEKPPVTTGPSGMPSSDGTNPMWKLAVLLPLLLICMFLVALDKNIVSTAIPQITDEFHSAGDIGWYGSGYLLTSCGFQLLFGKVYTYFDIRTVFLASLFLFEAASAICGAAPNSAVFIVGRALAGVGAAGVFAGTIICIVYLFPLHRRPKAQGIFGAIFGIASIIGPLIGGGFTSNVTWRWCFYLNLPIGGVAFLACLLWLNVPNEPTVNLPLAEKIKRLDLIGTVLILPCLICLLLALQWGGTTDAWNSGRIIALLVVFAVTLLLYGASQAFRPDTASIPPRLYKNRSVLGGIAANFTSSAALYIYVYFLPLWFQTVKGVSAAASGNRLLPIMISMIIASITGGIFTTKVGYYSPLAVFGAMVMTIGGGLIYTFKVDTSTGMWIGYMILYGFGFGWSFQTPNLGIQASLPKEDVPSGLALNIFSGQFSQAIIVSVGANVFSTQVVRLLSWIPGFTAEQFTSGGATSLLSDLPVDQYNKALGDYNSALRQVFMVGLILCALTVPFLAAMEWLSVKKPAESEDELAMKATEQKPIESEDELVIKATEQNAPKE</sequence>
<feature type="transmembrane region" description="Helical" evidence="6">
    <location>
        <begin position="44"/>
        <end position="63"/>
    </location>
</feature>
<dbReference type="eggNOG" id="KOG0254">
    <property type="taxonomic scope" value="Eukaryota"/>
</dbReference>
<dbReference type="GO" id="GO:0022857">
    <property type="term" value="F:transmembrane transporter activity"/>
    <property type="evidence" value="ECO:0007669"/>
    <property type="project" value="InterPro"/>
</dbReference>
<feature type="transmembrane region" description="Helical" evidence="6">
    <location>
        <begin position="177"/>
        <end position="199"/>
    </location>
</feature>
<evidence type="ECO:0000256" key="1">
    <source>
        <dbReference type="ARBA" id="ARBA00004141"/>
    </source>
</evidence>
<dbReference type="Gene3D" id="1.20.1250.20">
    <property type="entry name" value="MFS general substrate transporter like domains"/>
    <property type="match status" value="1"/>
</dbReference>
<dbReference type="PRINTS" id="PR01036">
    <property type="entry name" value="TCRTETB"/>
</dbReference>
<dbReference type="GO" id="GO:0005886">
    <property type="term" value="C:plasma membrane"/>
    <property type="evidence" value="ECO:0007669"/>
    <property type="project" value="TreeGrafter"/>
</dbReference>
<keyword evidence="2 6" id="KW-0812">Transmembrane</keyword>
<feature type="transmembrane region" description="Helical" evidence="6">
    <location>
        <begin position="85"/>
        <end position="103"/>
    </location>
</feature>
<keyword evidence="4 6" id="KW-0472">Membrane</keyword>
<feature type="region of interest" description="Disordered" evidence="5">
    <location>
        <begin position="1"/>
        <end position="39"/>
    </location>
</feature>
<gene>
    <name evidence="8" type="ORF">GQ26_0032590</name>
</gene>
<feature type="transmembrane region" description="Helical" evidence="6">
    <location>
        <begin position="441"/>
        <end position="463"/>
    </location>
</feature>
<evidence type="ECO:0000256" key="4">
    <source>
        <dbReference type="ARBA" id="ARBA00023136"/>
    </source>
</evidence>
<keyword evidence="3 6" id="KW-1133">Transmembrane helix</keyword>
<proteinExistence type="predicted"/>
<dbReference type="FunFam" id="1.20.1250.20:FF:000196">
    <property type="entry name" value="MFS toxin efflux pump (AflT)"/>
    <property type="match status" value="1"/>
</dbReference>
<feature type="transmembrane region" description="Helical" evidence="6">
    <location>
        <begin position="352"/>
        <end position="369"/>
    </location>
</feature>
<feature type="region of interest" description="Disordered" evidence="5">
    <location>
        <begin position="541"/>
        <end position="574"/>
    </location>
</feature>
<evidence type="ECO:0000256" key="3">
    <source>
        <dbReference type="ARBA" id="ARBA00022989"/>
    </source>
</evidence>
<feature type="domain" description="Major facilitator superfamily (MFS) profile" evidence="7">
    <location>
        <begin position="50"/>
        <end position="536"/>
    </location>
</feature>
<feature type="transmembrane region" description="Helical" evidence="6">
    <location>
        <begin position="205"/>
        <end position="223"/>
    </location>
</feature>
<reference evidence="8" key="1">
    <citation type="journal article" date="2014" name="PLoS Genet.">
        <title>Signature Gene Expression Reveals Novel Clues to the Molecular Mechanisms of Dimorphic Transition in Penicillium marneffei.</title>
        <authorList>
            <person name="Yang E."/>
            <person name="Wang G."/>
            <person name="Cai J."/>
            <person name="Woo P.C."/>
            <person name="Lau S.K."/>
            <person name="Yuen K.-Y."/>
            <person name="Chow W.-N."/>
            <person name="Lin X."/>
        </authorList>
    </citation>
    <scope>NUCLEOTIDE SEQUENCE [LARGE SCALE GENOMIC DNA]</scope>
    <source>
        <strain evidence="8">PM1</strain>
    </source>
</reference>
<dbReference type="Gene3D" id="1.20.1720.10">
    <property type="entry name" value="Multidrug resistance protein D"/>
    <property type="match status" value="1"/>
</dbReference>
<dbReference type="Pfam" id="PF07690">
    <property type="entry name" value="MFS_1"/>
    <property type="match status" value="1"/>
</dbReference>
<feature type="transmembrane region" description="Helical" evidence="6">
    <location>
        <begin position="509"/>
        <end position="529"/>
    </location>
</feature>
<dbReference type="HOGENOM" id="CLU_000960_22_1_1"/>
<evidence type="ECO:0000256" key="2">
    <source>
        <dbReference type="ARBA" id="ARBA00022692"/>
    </source>
</evidence>
<feature type="transmembrane region" description="Helical" evidence="6">
    <location>
        <begin position="376"/>
        <end position="397"/>
    </location>
</feature>
<organism evidence="8">
    <name type="scientific">Talaromyces marneffei PM1</name>
    <dbReference type="NCBI Taxonomy" id="1077442"/>
    <lineage>
        <taxon>Eukaryota</taxon>
        <taxon>Fungi</taxon>
        <taxon>Dikarya</taxon>
        <taxon>Ascomycota</taxon>
        <taxon>Pezizomycotina</taxon>
        <taxon>Eurotiomycetes</taxon>
        <taxon>Eurotiomycetidae</taxon>
        <taxon>Eurotiales</taxon>
        <taxon>Trichocomaceae</taxon>
        <taxon>Talaromyces</taxon>
        <taxon>Talaromyces sect. Talaromyces</taxon>
    </lineage>
</organism>